<protein>
    <submittedName>
        <fullName evidence="1">Uncharacterized protein</fullName>
    </submittedName>
</protein>
<dbReference type="AlphaFoldDB" id="A0A0K2SZZ0"/>
<feature type="non-terminal residue" evidence="1">
    <location>
        <position position="31"/>
    </location>
</feature>
<proteinExistence type="predicted"/>
<name>A0A0K2SZZ0_LEPSM</name>
<dbReference type="EMBL" id="HACA01001440">
    <property type="protein sequence ID" value="CDW18801.1"/>
    <property type="molecule type" value="Transcribed_RNA"/>
</dbReference>
<sequence>YDRQRLRAIIVHQTVLILNAKCVKLFYNGQF</sequence>
<accession>A0A0K2SZZ0</accession>
<organism evidence="1">
    <name type="scientific">Lepeophtheirus salmonis</name>
    <name type="common">Salmon louse</name>
    <name type="synonym">Caligus salmonis</name>
    <dbReference type="NCBI Taxonomy" id="72036"/>
    <lineage>
        <taxon>Eukaryota</taxon>
        <taxon>Metazoa</taxon>
        <taxon>Ecdysozoa</taxon>
        <taxon>Arthropoda</taxon>
        <taxon>Crustacea</taxon>
        <taxon>Multicrustacea</taxon>
        <taxon>Hexanauplia</taxon>
        <taxon>Copepoda</taxon>
        <taxon>Siphonostomatoida</taxon>
        <taxon>Caligidae</taxon>
        <taxon>Lepeophtheirus</taxon>
    </lineage>
</organism>
<feature type="non-terminal residue" evidence="1">
    <location>
        <position position="1"/>
    </location>
</feature>
<reference evidence="1" key="1">
    <citation type="submission" date="2014-05" db="EMBL/GenBank/DDBJ databases">
        <authorList>
            <person name="Chronopoulou M."/>
        </authorList>
    </citation>
    <scope>NUCLEOTIDE SEQUENCE</scope>
    <source>
        <tissue evidence="1">Whole organism</tissue>
    </source>
</reference>
<evidence type="ECO:0000313" key="1">
    <source>
        <dbReference type="EMBL" id="CDW18801.1"/>
    </source>
</evidence>